<reference evidence="2 3" key="1">
    <citation type="submission" date="2019-02" db="EMBL/GenBank/DDBJ databases">
        <title>Deep-cultivation of Planctomycetes and their phenomic and genomic characterization uncovers novel biology.</title>
        <authorList>
            <person name="Wiegand S."/>
            <person name="Jogler M."/>
            <person name="Boedeker C."/>
            <person name="Pinto D."/>
            <person name="Vollmers J."/>
            <person name="Rivas-Marin E."/>
            <person name="Kohn T."/>
            <person name="Peeters S.H."/>
            <person name="Heuer A."/>
            <person name="Rast P."/>
            <person name="Oberbeckmann S."/>
            <person name="Bunk B."/>
            <person name="Jeske O."/>
            <person name="Meyerdierks A."/>
            <person name="Storesund J.E."/>
            <person name="Kallscheuer N."/>
            <person name="Luecker S."/>
            <person name="Lage O.M."/>
            <person name="Pohl T."/>
            <person name="Merkel B.J."/>
            <person name="Hornburger P."/>
            <person name="Mueller R.-W."/>
            <person name="Bruemmer F."/>
            <person name="Labrenz M."/>
            <person name="Spormann A.M."/>
            <person name="Op Den Camp H."/>
            <person name="Overmann J."/>
            <person name="Amann R."/>
            <person name="Jetten M.S.M."/>
            <person name="Mascher T."/>
            <person name="Medema M.H."/>
            <person name="Devos D.P."/>
            <person name="Kaster A.-K."/>
            <person name="Ovreas L."/>
            <person name="Rohde M."/>
            <person name="Galperin M.Y."/>
            <person name="Jogler C."/>
        </authorList>
    </citation>
    <scope>NUCLEOTIDE SEQUENCE [LARGE SCALE GENOMIC DNA]</scope>
    <source>
        <strain evidence="2 3">KOR42</strain>
    </source>
</reference>
<dbReference type="CDD" id="cd00158">
    <property type="entry name" value="RHOD"/>
    <property type="match status" value="1"/>
</dbReference>
<dbReference type="GO" id="GO:0043770">
    <property type="term" value="F:demethylmenaquinone methyltransferase activity"/>
    <property type="evidence" value="ECO:0007669"/>
    <property type="project" value="UniProtKB-EC"/>
</dbReference>
<name>A0A5C5X5K8_9PLAN</name>
<dbReference type="SUPFAM" id="SSF52821">
    <property type="entry name" value="Rhodanese/Cell cycle control phosphatase"/>
    <property type="match status" value="1"/>
</dbReference>
<dbReference type="OrthoDB" id="9784101at2"/>
<dbReference type="PROSITE" id="PS50206">
    <property type="entry name" value="RHODANESE_3"/>
    <property type="match status" value="1"/>
</dbReference>
<dbReference type="EMBL" id="SIHI01000001">
    <property type="protein sequence ID" value="TWT57495.1"/>
    <property type="molecule type" value="Genomic_DNA"/>
</dbReference>
<dbReference type="PANTHER" id="PTHR43861:SF1">
    <property type="entry name" value="TRANS-ACONITATE 2-METHYLTRANSFERASE"/>
    <property type="match status" value="1"/>
</dbReference>
<dbReference type="PANTHER" id="PTHR43861">
    <property type="entry name" value="TRANS-ACONITATE 2-METHYLTRANSFERASE-RELATED"/>
    <property type="match status" value="1"/>
</dbReference>
<dbReference type="EC" id="2.1.1.163" evidence="2"/>
<dbReference type="InterPro" id="IPR036873">
    <property type="entry name" value="Rhodanese-like_dom_sf"/>
</dbReference>
<proteinExistence type="predicted"/>
<accession>A0A5C5X5K8</accession>
<evidence type="ECO:0000313" key="2">
    <source>
        <dbReference type="EMBL" id="TWT57495.1"/>
    </source>
</evidence>
<sequence>MIDRKNVTPMSFHSTKRTALCFTLALLAAGSQRSLLGQESSINPGINDSFDAPVVEEFVERFEKEGREVYDHRNRIVEEAKITPGQTIADIGAGTGLFTRLLAKETGPTGTVIAVDIAKEFVDHTVSSARTAGLTQVRGQVCKPDSVELPPGSVDVAFICDTYHHFEFPYKTMRSIYRALKPEGKLVLVEFHRNEGESSDWILGHVRAGKEVFVEEIQNAGFEVDSEVDFLDTSYFMTFRKSEKTNDDGQTTDSLETVKSLLENKTAILIDVREQREWDSGHLSQAQLFPLSDLQTRELRGTLEDLDLPKDQIIYTHCARGVRSVSAAKLLNNLGYDARGLRQGFVELSQNGFETAE</sequence>
<dbReference type="SUPFAM" id="SSF53335">
    <property type="entry name" value="S-adenosyl-L-methionine-dependent methyltransferases"/>
    <property type="match status" value="1"/>
</dbReference>
<evidence type="ECO:0000259" key="1">
    <source>
        <dbReference type="PROSITE" id="PS50206"/>
    </source>
</evidence>
<dbReference type="GO" id="GO:0008757">
    <property type="term" value="F:S-adenosylmethionine-dependent methyltransferase activity"/>
    <property type="evidence" value="ECO:0007669"/>
    <property type="project" value="InterPro"/>
</dbReference>
<evidence type="ECO:0000313" key="3">
    <source>
        <dbReference type="Proteomes" id="UP000317243"/>
    </source>
</evidence>
<keyword evidence="2" id="KW-0830">Ubiquinone</keyword>
<dbReference type="SMART" id="SM00450">
    <property type="entry name" value="RHOD"/>
    <property type="match status" value="1"/>
</dbReference>
<dbReference type="AlphaFoldDB" id="A0A5C5X5K8"/>
<dbReference type="CDD" id="cd02440">
    <property type="entry name" value="AdoMet_MTases"/>
    <property type="match status" value="1"/>
</dbReference>
<gene>
    <name evidence="2" type="primary">ubiE_1</name>
    <name evidence="2" type="ORF">KOR42_08560</name>
</gene>
<dbReference type="Proteomes" id="UP000317243">
    <property type="component" value="Unassembled WGS sequence"/>
</dbReference>
<protein>
    <submittedName>
        <fullName evidence="2">Ubiquinone/menaquinone biosynthesis C-methyltransferase UbiE</fullName>
        <ecNumber evidence="2">2.1.1.163</ecNumber>
    </submittedName>
</protein>
<feature type="domain" description="Rhodanese" evidence="1">
    <location>
        <begin position="263"/>
        <end position="357"/>
    </location>
</feature>
<dbReference type="Gene3D" id="3.40.50.150">
    <property type="entry name" value="Vaccinia Virus protein VP39"/>
    <property type="match status" value="1"/>
</dbReference>
<organism evidence="2 3">
    <name type="scientific">Thalassoglobus neptunius</name>
    <dbReference type="NCBI Taxonomy" id="1938619"/>
    <lineage>
        <taxon>Bacteria</taxon>
        <taxon>Pseudomonadati</taxon>
        <taxon>Planctomycetota</taxon>
        <taxon>Planctomycetia</taxon>
        <taxon>Planctomycetales</taxon>
        <taxon>Planctomycetaceae</taxon>
        <taxon>Thalassoglobus</taxon>
    </lineage>
</organism>
<keyword evidence="2" id="KW-0808">Transferase</keyword>
<dbReference type="Pfam" id="PF08241">
    <property type="entry name" value="Methyltransf_11"/>
    <property type="match status" value="1"/>
</dbReference>
<keyword evidence="3" id="KW-1185">Reference proteome</keyword>
<comment type="caution">
    <text evidence="2">The sequence shown here is derived from an EMBL/GenBank/DDBJ whole genome shotgun (WGS) entry which is preliminary data.</text>
</comment>
<dbReference type="InterPro" id="IPR001763">
    <property type="entry name" value="Rhodanese-like_dom"/>
</dbReference>
<dbReference type="Pfam" id="PF00581">
    <property type="entry name" value="Rhodanese"/>
    <property type="match status" value="1"/>
</dbReference>
<dbReference type="InterPro" id="IPR029063">
    <property type="entry name" value="SAM-dependent_MTases_sf"/>
</dbReference>
<dbReference type="Gene3D" id="3.40.250.10">
    <property type="entry name" value="Rhodanese-like domain"/>
    <property type="match status" value="1"/>
</dbReference>
<dbReference type="GO" id="GO:0032259">
    <property type="term" value="P:methylation"/>
    <property type="evidence" value="ECO:0007669"/>
    <property type="project" value="UniProtKB-KW"/>
</dbReference>
<keyword evidence="2" id="KW-0489">Methyltransferase</keyword>
<dbReference type="InterPro" id="IPR013216">
    <property type="entry name" value="Methyltransf_11"/>
</dbReference>